<gene>
    <name evidence="1" type="ORF">AV530_003825</name>
</gene>
<organism evidence="1 2">
    <name type="scientific">Patagioenas fasciata monilis</name>
    <dbReference type="NCBI Taxonomy" id="372326"/>
    <lineage>
        <taxon>Eukaryota</taxon>
        <taxon>Metazoa</taxon>
        <taxon>Chordata</taxon>
        <taxon>Craniata</taxon>
        <taxon>Vertebrata</taxon>
        <taxon>Euteleostomi</taxon>
        <taxon>Archelosauria</taxon>
        <taxon>Archosauria</taxon>
        <taxon>Dinosauria</taxon>
        <taxon>Saurischia</taxon>
        <taxon>Theropoda</taxon>
        <taxon>Coelurosauria</taxon>
        <taxon>Aves</taxon>
        <taxon>Neognathae</taxon>
        <taxon>Neoaves</taxon>
        <taxon>Columbimorphae</taxon>
        <taxon>Columbiformes</taxon>
        <taxon>Columbidae</taxon>
        <taxon>Patagioenas</taxon>
    </lineage>
</organism>
<evidence type="ECO:0000313" key="1">
    <source>
        <dbReference type="EMBL" id="OPJ89651.1"/>
    </source>
</evidence>
<proteinExistence type="predicted"/>
<sequence length="82" mass="9375">MQSSSCSKNMWQNHCGHELKLLCPASWFSIEDAWLDVVWEGGINLDSDTRYAIFASLDYDNKTIFIVPDNIYKKSNQGANKD</sequence>
<evidence type="ECO:0000313" key="2">
    <source>
        <dbReference type="Proteomes" id="UP000190648"/>
    </source>
</evidence>
<keyword evidence="2" id="KW-1185">Reference proteome</keyword>
<name>A0A1V4KZF6_PATFA</name>
<dbReference type="EMBL" id="LSYS01001150">
    <property type="protein sequence ID" value="OPJ89651.1"/>
    <property type="molecule type" value="Genomic_DNA"/>
</dbReference>
<protein>
    <submittedName>
        <fullName evidence="1">Uncharacterized protein</fullName>
    </submittedName>
</protein>
<dbReference type="Proteomes" id="UP000190648">
    <property type="component" value="Unassembled WGS sequence"/>
</dbReference>
<dbReference type="AlphaFoldDB" id="A0A1V4KZF6"/>
<reference evidence="1 2" key="1">
    <citation type="submission" date="2016-02" db="EMBL/GenBank/DDBJ databases">
        <title>Band-tailed pigeon sequencing and assembly.</title>
        <authorList>
            <person name="Soares A.E."/>
            <person name="Novak B.J."/>
            <person name="Rice E.S."/>
            <person name="O'Connell B."/>
            <person name="Chang D."/>
            <person name="Weber S."/>
            <person name="Shapiro B."/>
        </authorList>
    </citation>
    <scope>NUCLEOTIDE SEQUENCE [LARGE SCALE GENOMIC DNA]</scope>
    <source>
        <strain evidence="1">BTP2013</strain>
        <tissue evidence="1">Blood</tissue>
    </source>
</reference>
<accession>A0A1V4KZF6</accession>
<comment type="caution">
    <text evidence="1">The sequence shown here is derived from an EMBL/GenBank/DDBJ whole genome shotgun (WGS) entry which is preliminary data.</text>
</comment>